<dbReference type="EMBL" id="JALLBG020000189">
    <property type="protein sequence ID" value="KAL3760275.1"/>
    <property type="molecule type" value="Genomic_DNA"/>
</dbReference>
<feature type="region of interest" description="Disordered" evidence="5">
    <location>
        <begin position="924"/>
        <end position="951"/>
    </location>
</feature>
<evidence type="ECO:0000256" key="5">
    <source>
        <dbReference type="SAM" id="MobiDB-lite"/>
    </source>
</evidence>
<accession>A0ABD3MI99</accession>
<feature type="region of interest" description="Disordered" evidence="5">
    <location>
        <begin position="1"/>
        <end position="30"/>
    </location>
</feature>
<proteinExistence type="inferred from homology"/>
<dbReference type="InterPro" id="IPR019002">
    <property type="entry name" value="Ribosome_biogenesis_Nop16"/>
</dbReference>
<dbReference type="PANTHER" id="PTHR13243:SF1">
    <property type="entry name" value="NUCLEOLAR PROTEIN 16"/>
    <property type="match status" value="1"/>
</dbReference>
<organism evidence="6 7">
    <name type="scientific">Discostella pseudostelligera</name>
    <dbReference type="NCBI Taxonomy" id="259834"/>
    <lineage>
        <taxon>Eukaryota</taxon>
        <taxon>Sar</taxon>
        <taxon>Stramenopiles</taxon>
        <taxon>Ochrophyta</taxon>
        <taxon>Bacillariophyta</taxon>
        <taxon>Coscinodiscophyceae</taxon>
        <taxon>Thalassiosirophycidae</taxon>
        <taxon>Stephanodiscales</taxon>
        <taxon>Stephanodiscaceae</taxon>
        <taxon>Discostella</taxon>
    </lineage>
</organism>
<dbReference type="Pfam" id="PF09420">
    <property type="entry name" value="Nop16"/>
    <property type="match status" value="1"/>
</dbReference>
<comment type="caution">
    <text evidence="6">The sequence shown here is derived from an EMBL/GenBank/DDBJ whole genome shotgun (WGS) entry which is preliminary data.</text>
</comment>
<evidence type="ECO:0000256" key="1">
    <source>
        <dbReference type="ARBA" id="ARBA00004604"/>
    </source>
</evidence>
<evidence type="ECO:0000256" key="2">
    <source>
        <dbReference type="ARBA" id="ARBA00008479"/>
    </source>
</evidence>
<dbReference type="AlphaFoldDB" id="A0ABD3MI99"/>
<sequence length="1135" mass="126231">MVKHGTTKKRRSGRTGRSKLKNRNYQFYKPPQIDDVTVRSQWNPRKSPAQNMANMGLQTSVNSSIDARANFSLGINNKNDESKKNAAIELFDIPQSDIMNGTNTITMLPGKTFAQRKLPVSIEDQKYIHKCLDKHGDDYHSMMRDIKTNDMQYTESKLKSMAARFYLLAEDHLRVEIPDKKEIHAQDLAAAAAAYSASTAPSPSAPIPSTLLSSWEVIASIIRGGEVEETSSGHYLIRPSWHADTDSADITSSTHHDRTKFFASTFIRPHNRGLWKRINFLRGGVDDEKCEDDFVEPELECNADDSESVTNSLTEAPSELFTTDDQNPRSTYYSWKEMSGGMSSFFSRFRAPVLDTNIDYHLPRATNTTSIAHKMPHGPDGRGGGMTLLGQLQKPSTSYSRGRDKVDDYVITTEVTNTAFHEEVPGETIIDTVEPMTNIGNKPSDRNSAAFVVHPNILSPNSVEPRKDGHTKMKKASKIKYAEVESNETKVMNLTSMSKAVNETDAIMPSIRRDNITEHYSLLGEASSANKITDGLQLKDYTSSGYWVGIDLIASLGLSSVITDLKISRALRPVRKFAAKTTGLHGLLSGKEYTKLQHLLDTESAIGGKASTVISIDEELGIHDANAIEAEILARRFASRKWRRRIKPPARSRGSKNPGRRWGFRRGNHLSNLNVEAVSDYVIVPAVDTSPDAVEQRRRKRVEEIDVLLHRGVERLIELQCERDDLLCAPNPLFNYTKKNDPSTNQTFGDVRTTREFNFPSSELVNEYIGELVSHGRLLRLNHTELWRSRSDNGMDDDEIIGDDLLTPGAGARKLYENIDPLDALGNINKSGGGSWLLRTGLGGNSLGEKLGEAIEIAAYKGVCTAVMSVFARMLSNLHGVNVLSHSDIRMYVEQDPDLPPFDKKYGSMSDESNYAQEVIKTAIQRSSKKKRKSSKSSSSQRSSTRRHGHELSDDAFIQRDAVVETLISHCQISAPLLKLFPMDWQRAMVGNIITLATAIVSDFADGLHVQLLGHALTVSFKPITEADMIQHIGAGGFRQNHRRTRPDEFEAAVLATAVDISENLAFLDGWLEWVERKVGGGVLRSQISNLIARVVLTLIDEVLSGARLDLWSSQANGPRLYAALEYRTSTNGED</sequence>
<comment type="subcellular location">
    <subcellularLocation>
        <location evidence="1">Nucleus</location>
        <location evidence="1">Nucleolus</location>
    </subcellularLocation>
</comment>
<keyword evidence="4" id="KW-0539">Nucleus</keyword>
<keyword evidence="7" id="KW-1185">Reference proteome</keyword>
<dbReference type="GO" id="GO:0005730">
    <property type="term" value="C:nucleolus"/>
    <property type="evidence" value="ECO:0007669"/>
    <property type="project" value="UniProtKB-SubCell"/>
</dbReference>
<evidence type="ECO:0000256" key="3">
    <source>
        <dbReference type="ARBA" id="ARBA00015522"/>
    </source>
</evidence>
<dbReference type="Proteomes" id="UP001530293">
    <property type="component" value="Unassembled WGS sequence"/>
</dbReference>
<dbReference type="PANTHER" id="PTHR13243">
    <property type="entry name" value="HSPC111 PROTEIN-RELATED"/>
    <property type="match status" value="1"/>
</dbReference>
<comment type="similarity">
    <text evidence="2">Belongs to the NOP16 family.</text>
</comment>
<feature type="compositionally biased region" description="Basic residues" evidence="5">
    <location>
        <begin position="1"/>
        <end position="22"/>
    </location>
</feature>
<evidence type="ECO:0000313" key="7">
    <source>
        <dbReference type="Proteomes" id="UP001530293"/>
    </source>
</evidence>
<reference evidence="6 7" key="1">
    <citation type="submission" date="2024-10" db="EMBL/GenBank/DDBJ databases">
        <title>Updated reference genomes for cyclostephanoid diatoms.</title>
        <authorList>
            <person name="Roberts W.R."/>
            <person name="Alverson A.J."/>
        </authorList>
    </citation>
    <scope>NUCLEOTIDE SEQUENCE [LARGE SCALE GENOMIC DNA]</scope>
    <source>
        <strain evidence="6 7">AJA232-27</strain>
    </source>
</reference>
<protein>
    <recommendedName>
        <fullName evidence="3">Nucleolar protein 16</fullName>
    </recommendedName>
</protein>
<gene>
    <name evidence="6" type="ORF">ACHAWU_006273</name>
</gene>
<name>A0ABD3MI99_9STRA</name>
<evidence type="ECO:0000256" key="4">
    <source>
        <dbReference type="ARBA" id="ARBA00023242"/>
    </source>
</evidence>
<evidence type="ECO:0000313" key="6">
    <source>
        <dbReference type="EMBL" id="KAL3760275.1"/>
    </source>
</evidence>